<comment type="caution">
    <text evidence="1">The sequence shown here is derived from an EMBL/GenBank/DDBJ whole genome shotgun (WGS) entry which is preliminary data.</text>
</comment>
<accession>A0ACA9PYI8</accession>
<gene>
    <name evidence="1" type="ORF">SPELUC_LOCUS12498</name>
</gene>
<proteinExistence type="predicted"/>
<evidence type="ECO:0000313" key="2">
    <source>
        <dbReference type="Proteomes" id="UP000789366"/>
    </source>
</evidence>
<feature type="non-terminal residue" evidence="1">
    <location>
        <position position="97"/>
    </location>
</feature>
<reference evidence="1" key="1">
    <citation type="submission" date="2021-06" db="EMBL/GenBank/DDBJ databases">
        <authorList>
            <person name="Kallberg Y."/>
            <person name="Tangrot J."/>
            <person name="Rosling A."/>
        </authorList>
    </citation>
    <scope>NUCLEOTIDE SEQUENCE</scope>
    <source>
        <strain evidence="1">28 12/20/2015</strain>
    </source>
</reference>
<name>A0ACA9PYI8_9GLOM</name>
<dbReference type="EMBL" id="CAJVPW010029656">
    <property type="protein sequence ID" value="CAG8721865.1"/>
    <property type="molecule type" value="Genomic_DNA"/>
</dbReference>
<keyword evidence="2" id="KW-1185">Reference proteome</keyword>
<dbReference type="Proteomes" id="UP000789366">
    <property type="component" value="Unassembled WGS sequence"/>
</dbReference>
<evidence type="ECO:0000313" key="1">
    <source>
        <dbReference type="EMBL" id="CAG8721865.1"/>
    </source>
</evidence>
<organism evidence="1 2">
    <name type="scientific">Cetraspora pellucida</name>
    <dbReference type="NCBI Taxonomy" id="1433469"/>
    <lineage>
        <taxon>Eukaryota</taxon>
        <taxon>Fungi</taxon>
        <taxon>Fungi incertae sedis</taxon>
        <taxon>Mucoromycota</taxon>
        <taxon>Glomeromycotina</taxon>
        <taxon>Glomeromycetes</taxon>
        <taxon>Diversisporales</taxon>
        <taxon>Gigasporaceae</taxon>
        <taxon>Cetraspora</taxon>
    </lineage>
</organism>
<protein>
    <submittedName>
        <fullName evidence="1">13232_t:CDS:1</fullName>
    </submittedName>
</protein>
<sequence>ADPILKPDSTVLNLRTLPSLRPKTYYCYINLVSQELLDKYKERVKLRPELARDKSADHTHRKGDRFLTCMSQPQATIIDIRPHPFYSVHIRTLDNTI</sequence>
<feature type="non-terminal residue" evidence="1">
    <location>
        <position position="1"/>
    </location>
</feature>